<keyword evidence="12 16" id="KW-0653">Protein transport</keyword>
<keyword evidence="11 16" id="KW-0067">ATP-binding</keyword>
<feature type="binding site" evidence="16">
    <location>
        <begin position="103"/>
        <end position="107"/>
    </location>
    <ligand>
        <name>ATP</name>
        <dbReference type="ChEBI" id="CHEBI:30616"/>
    </ligand>
</feature>
<evidence type="ECO:0000256" key="3">
    <source>
        <dbReference type="ARBA" id="ARBA00007650"/>
    </source>
</evidence>
<dbReference type="Pfam" id="PF07516">
    <property type="entry name" value="SecA_SW"/>
    <property type="match status" value="1"/>
</dbReference>
<feature type="domain" description="Helicase C-terminal" evidence="19">
    <location>
        <begin position="443"/>
        <end position="644"/>
    </location>
</feature>
<evidence type="ECO:0000256" key="16">
    <source>
        <dbReference type="HAMAP-Rule" id="MF_01382"/>
    </source>
</evidence>
<evidence type="ECO:0000256" key="2">
    <source>
        <dbReference type="ARBA" id="ARBA00004170"/>
    </source>
</evidence>
<keyword evidence="13 16" id="KW-1278">Translocase</keyword>
<dbReference type="InterPro" id="IPR036266">
    <property type="entry name" value="SecA_Wing/Scaffold_sf"/>
</dbReference>
<dbReference type="CDD" id="cd17928">
    <property type="entry name" value="DEXDc_SecA"/>
    <property type="match status" value="1"/>
</dbReference>
<evidence type="ECO:0000259" key="20">
    <source>
        <dbReference type="PROSITE" id="PS51196"/>
    </source>
</evidence>
<dbReference type="InterPro" id="IPR000185">
    <property type="entry name" value="SecA"/>
</dbReference>
<dbReference type="InterPro" id="IPR011116">
    <property type="entry name" value="SecA_Wing/Scaffold"/>
</dbReference>
<dbReference type="SUPFAM" id="SSF81767">
    <property type="entry name" value="Pre-protein crosslinking domain of SecA"/>
    <property type="match status" value="1"/>
</dbReference>
<dbReference type="EMBL" id="JAQQXR010000008">
    <property type="protein sequence ID" value="MDC8759839.1"/>
    <property type="molecule type" value="Genomic_DNA"/>
</dbReference>
<keyword evidence="8" id="KW-0479">Metal-binding</keyword>
<evidence type="ECO:0000256" key="10">
    <source>
        <dbReference type="ARBA" id="ARBA00022833"/>
    </source>
</evidence>
<comment type="catalytic activity">
    <reaction evidence="16">
        <text>ATP + H2O + cellular proteinSide 1 = ADP + phosphate + cellular proteinSide 2.</text>
        <dbReference type="EC" id="7.4.2.8"/>
    </reaction>
</comment>
<evidence type="ECO:0000313" key="22">
    <source>
        <dbReference type="Proteomes" id="UP001221208"/>
    </source>
</evidence>
<dbReference type="Gene3D" id="1.10.3060.10">
    <property type="entry name" value="Helical scaffold and wing domains of SecA"/>
    <property type="match status" value="1"/>
</dbReference>
<dbReference type="InterPro" id="IPR011130">
    <property type="entry name" value="SecA_preprotein_X-link_dom"/>
</dbReference>
<dbReference type="SUPFAM" id="SSF81886">
    <property type="entry name" value="Helical scaffold and wing domains of SecA"/>
    <property type="match status" value="1"/>
</dbReference>
<organism evidence="21 22">
    <name type="scientific">Janthinobacterium fluminis</name>
    <dbReference type="NCBI Taxonomy" id="2987524"/>
    <lineage>
        <taxon>Bacteria</taxon>
        <taxon>Pseudomonadati</taxon>
        <taxon>Pseudomonadota</taxon>
        <taxon>Betaproteobacteria</taxon>
        <taxon>Burkholderiales</taxon>
        <taxon>Oxalobacteraceae</taxon>
        <taxon>Janthinobacterium</taxon>
    </lineage>
</organism>
<evidence type="ECO:0000256" key="9">
    <source>
        <dbReference type="ARBA" id="ARBA00022741"/>
    </source>
</evidence>
<feature type="domain" description="Helicase ATP-binding" evidence="18">
    <location>
        <begin position="87"/>
        <end position="245"/>
    </location>
</feature>
<evidence type="ECO:0000256" key="5">
    <source>
        <dbReference type="ARBA" id="ARBA00022475"/>
    </source>
</evidence>
<comment type="function">
    <text evidence="16">Part of the Sec protein translocase complex. Interacts with the SecYEG preprotein conducting channel. Has a central role in coupling the hydrolysis of ATP to the transfer of proteins into and across the cell membrane, serving both as a receptor for the preprotein-SecB complex and as an ATP-driven molecular motor driving the stepwise translocation of polypeptide chains across the membrane.</text>
</comment>
<dbReference type="InterPro" id="IPR044722">
    <property type="entry name" value="SecA_SF2_C"/>
</dbReference>
<dbReference type="RefSeq" id="WP_273673248.1">
    <property type="nucleotide sequence ID" value="NZ_JAQQXR010000008.1"/>
</dbReference>
<proteinExistence type="inferred from homology"/>
<dbReference type="PROSITE" id="PS01312">
    <property type="entry name" value="SECA"/>
    <property type="match status" value="1"/>
</dbReference>
<feature type="binding site" evidence="16">
    <location>
        <position position="85"/>
    </location>
    <ligand>
        <name>ATP</name>
        <dbReference type="ChEBI" id="CHEBI:30616"/>
    </ligand>
</feature>
<evidence type="ECO:0000256" key="4">
    <source>
        <dbReference type="ARBA" id="ARBA00022448"/>
    </source>
</evidence>
<evidence type="ECO:0000256" key="1">
    <source>
        <dbReference type="ARBA" id="ARBA00001947"/>
    </source>
</evidence>
<reference evidence="21 22" key="1">
    <citation type="submission" date="2022-10" db="EMBL/GenBank/DDBJ databases">
        <title>Janthinobacterium sp. hw3 Genome sequencing.</title>
        <authorList>
            <person name="Park S."/>
        </authorList>
    </citation>
    <scope>NUCLEOTIDE SEQUENCE [LARGE SCALE GENOMIC DNA]</scope>
    <source>
        <strain evidence="22">hw3</strain>
    </source>
</reference>
<dbReference type="PROSITE" id="PS51194">
    <property type="entry name" value="HELICASE_CTER"/>
    <property type="match status" value="1"/>
</dbReference>
<evidence type="ECO:0000256" key="12">
    <source>
        <dbReference type="ARBA" id="ARBA00022927"/>
    </source>
</evidence>
<dbReference type="PANTHER" id="PTHR30612:SF0">
    <property type="entry name" value="CHLOROPLAST PROTEIN-TRANSPORTING ATPASE"/>
    <property type="match status" value="1"/>
</dbReference>
<dbReference type="Pfam" id="PF01043">
    <property type="entry name" value="SecA_PP_bind"/>
    <property type="match status" value="1"/>
</dbReference>
<evidence type="ECO:0000256" key="6">
    <source>
        <dbReference type="ARBA" id="ARBA00022490"/>
    </source>
</evidence>
<keyword evidence="6 16" id="KW-0963">Cytoplasm</keyword>
<name>A0ABT5K4Q8_9BURK</name>
<keyword evidence="7" id="KW-0997">Cell inner membrane</keyword>
<evidence type="ECO:0000256" key="11">
    <source>
        <dbReference type="ARBA" id="ARBA00022840"/>
    </source>
</evidence>
<dbReference type="Gene3D" id="3.90.1440.10">
    <property type="entry name" value="SecA, preprotein cross-linking domain"/>
    <property type="match status" value="1"/>
</dbReference>
<comment type="subcellular location">
    <subcellularLocation>
        <location evidence="16">Cell membrane</location>
        <topology evidence="16">Peripheral membrane protein</topology>
        <orientation evidence="16">Cytoplasmic side</orientation>
    </subcellularLocation>
    <subcellularLocation>
        <location evidence="16">Cytoplasm</location>
    </subcellularLocation>
    <subcellularLocation>
        <location evidence="2">Membrane</location>
        <topology evidence="2">Peripheral membrane protein</topology>
    </subcellularLocation>
    <text evidence="16">Distribution is 50-50.</text>
</comment>
<evidence type="ECO:0000259" key="18">
    <source>
        <dbReference type="PROSITE" id="PS51192"/>
    </source>
</evidence>
<dbReference type="InterPro" id="IPR001650">
    <property type="entry name" value="Helicase_C-like"/>
</dbReference>
<dbReference type="CDD" id="cd18803">
    <property type="entry name" value="SF2_C_secA"/>
    <property type="match status" value="1"/>
</dbReference>
<keyword evidence="4 16" id="KW-0813">Transport</keyword>
<evidence type="ECO:0000259" key="19">
    <source>
        <dbReference type="PROSITE" id="PS51194"/>
    </source>
</evidence>
<gene>
    <name evidence="16 21" type="primary">secA</name>
    <name evidence="21" type="ORF">OIK44_19825</name>
</gene>
<evidence type="ECO:0000256" key="13">
    <source>
        <dbReference type="ARBA" id="ARBA00022967"/>
    </source>
</evidence>
<dbReference type="Pfam" id="PF02810">
    <property type="entry name" value="SEC-C"/>
    <property type="match status" value="1"/>
</dbReference>
<dbReference type="SMART" id="SM00958">
    <property type="entry name" value="SecA_PP_bind"/>
    <property type="match status" value="1"/>
</dbReference>
<dbReference type="Proteomes" id="UP001221208">
    <property type="component" value="Unassembled WGS sequence"/>
</dbReference>
<dbReference type="InterPro" id="IPR011115">
    <property type="entry name" value="SecA_DEAD"/>
</dbReference>
<dbReference type="PROSITE" id="PS51192">
    <property type="entry name" value="HELICASE_ATP_BIND_1"/>
    <property type="match status" value="1"/>
</dbReference>
<keyword evidence="5 16" id="KW-1003">Cell membrane</keyword>
<dbReference type="InterPro" id="IPR020937">
    <property type="entry name" value="SecA_CS"/>
</dbReference>
<dbReference type="SUPFAM" id="SSF52540">
    <property type="entry name" value="P-loop containing nucleoside triphosphate hydrolases"/>
    <property type="match status" value="2"/>
</dbReference>
<evidence type="ECO:0000256" key="8">
    <source>
        <dbReference type="ARBA" id="ARBA00022723"/>
    </source>
</evidence>
<accession>A0ABT5K4Q8</accession>
<comment type="subunit">
    <text evidence="16">Monomer and homodimer. Part of the essential Sec protein translocation apparatus which comprises SecA, SecYEG and auxiliary proteins SecDF-YajC and YidC.</text>
</comment>
<dbReference type="PROSITE" id="PS51196">
    <property type="entry name" value="SECA_MOTOR_DEAD"/>
    <property type="match status" value="1"/>
</dbReference>
<feature type="binding site" evidence="16">
    <location>
        <position position="514"/>
    </location>
    <ligand>
        <name>ATP</name>
        <dbReference type="ChEBI" id="CHEBI:30616"/>
    </ligand>
</feature>
<comment type="caution">
    <text evidence="21">The sequence shown here is derived from an EMBL/GenBank/DDBJ whole genome shotgun (WGS) entry which is preliminary data.</text>
</comment>
<keyword evidence="10" id="KW-0862">Zinc</keyword>
<dbReference type="InterPro" id="IPR014001">
    <property type="entry name" value="Helicase_ATP-bd"/>
</dbReference>
<dbReference type="InterPro" id="IPR004027">
    <property type="entry name" value="SEC_C_motif"/>
</dbReference>
<sequence>MSLLTQIFGSRNQRLLKQYQKTVREINALEPLIEKLSDAELQAKTPAFKERLAKGETLDALLVEAFAVCREASRRVLRMRHFDVQLIGGMVLHYGKIAEMGTGEGKTLMATLAAYLNALSGKGVHIVTVNDYLAQRDADTMGRLYGWLGLTTGVNLSQMEHDAKQVAYASDITYGTNNEFGFDYLRDNMVFEARDRVQRALNFGIVDEVDSILIDEARTPLIISGQAENHTDLYHKINEVPRMLTLQLGEETPDGKGKIEVPGDYTKDEKAHQVLLTEAGHEKAEAILTKMGLLPEGASLYDSANITLVHHLYAALRAHALYFKDQHYVVQNNEVVIVDEFTGRLMTGRRWSDGLHQAVEAKEGVKIQNENQTLASITFQNYFRMYGKLAGMTGTADTEAYEFQEIYGLETVVIPQNRPLQRKDRQDQVYKSADEKYGAMLNDIRDCYERGQPVLVGTTSIENSELLAGILDKAKLPHNVLNAKQHAREAEIIAQAGRPKAITIATNMAGRGTDIVLGGNVENQIKVIEANAGLSDADKAAQSQTLRDEWQSLHDHVVGAGGLHIIGTERHESRRVDNQLRGRAGRQGDPGSSRFYLSLDDALLRIFAGDRVRAIMDRLKMPEGEPIEAGIVSRSIESAQRKVEARNFDIRKQLLEYDDVANDQRKVIYQQRNELLETTDISELIASLRHGVFTDLVRVNVPEESVEEQWDVKALEATLSAEWQIDLPLRAMMEAETNLSDEDLLERVVGAADAVYQSKIDIVGKESFGGFERNVMLQSVDSHWREHLAALDHLRQGIHLRGYAQKNPKQEYKREAFELFGQMLDMIKNEVVKLVMTVRIQSREEIDAAERAMQQSHVENVHYQHADFNPNAAPEELLAPTAAAGGDAQAAPGMKVGRNDPCPCGSGKKFKACHGKLA</sequence>
<keyword evidence="15 16" id="KW-0472">Membrane</keyword>
<evidence type="ECO:0000256" key="14">
    <source>
        <dbReference type="ARBA" id="ARBA00023010"/>
    </source>
</evidence>
<keyword evidence="14 16" id="KW-0811">Translocation</keyword>
<dbReference type="NCBIfam" id="TIGR00963">
    <property type="entry name" value="secA"/>
    <property type="match status" value="1"/>
</dbReference>
<dbReference type="PRINTS" id="PR00906">
    <property type="entry name" value="SECA"/>
</dbReference>
<evidence type="ECO:0000313" key="21">
    <source>
        <dbReference type="EMBL" id="MDC8759839.1"/>
    </source>
</evidence>
<dbReference type="NCBIfam" id="NF009538">
    <property type="entry name" value="PRK12904.1"/>
    <property type="match status" value="1"/>
</dbReference>
<feature type="domain" description="SecA family profile" evidence="20">
    <location>
        <begin position="1"/>
        <end position="628"/>
    </location>
</feature>
<dbReference type="SMART" id="SM00957">
    <property type="entry name" value="SecA_DEAD"/>
    <property type="match status" value="1"/>
</dbReference>
<protein>
    <recommendedName>
        <fullName evidence="16 17">Protein translocase subunit SecA</fullName>
        <ecNumber evidence="16">7.4.2.8</ecNumber>
    </recommendedName>
</protein>
<dbReference type="InterPro" id="IPR036670">
    <property type="entry name" value="SecA_X-link_sf"/>
</dbReference>
<dbReference type="EC" id="7.4.2.8" evidence="16"/>
<keyword evidence="9 16" id="KW-0547">Nucleotide-binding</keyword>
<dbReference type="InterPro" id="IPR027417">
    <property type="entry name" value="P-loop_NTPase"/>
</dbReference>
<keyword evidence="22" id="KW-1185">Reference proteome</keyword>
<dbReference type="Pfam" id="PF07517">
    <property type="entry name" value="SecA_DEAD"/>
    <property type="match status" value="1"/>
</dbReference>
<dbReference type="InterPro" id="IPR014018">
    <property type="entry name" value="SecA_motor_DEAD"/>
</dbReference>
<comment type="similarity">
    <text evidence="3 16 17">Belongs to the SecA family.</text>
</comment>
<dbReference type="Gene3D" id="3.40.50.300">
    <property type="entry name" value="P-loop containing nucleotide triphosphate hydrolases"/>
    <property type="match status" value="2"/>
</dbReference>
<dbReference type="HAMAP" id="MF_01382">
    <property type="entry name" value="SecA"/>
    <property type="match status" value="1"/>
</dbReference>
<dbReference type="Pfam" id="PF21090">
    <property type="entry name" value="P-loop_SecA"/>
    <property type="match status" value="1"/>
</dbReference>
<dbReference type="PANTHER" id="PTHR30612">
    <property type="entry name" value="SECA INNER MEMBRANE COMPONENT OF SEC PROTEIN SECRETION SYSTEM"/>
    <property type="match status" value="1"/>
</dbReference>
<evidence type="ECO:0000256" key="7">
    <source>
        <dbReference type="ARBA" id="ARBA00022519"/>
    </source>
</evidence>
<evidence type="ECO:0000256" key="15">
    <source>
        <dbReference type="ARBA" id="ARBA00023136"/>
    </source>
</evidence>
<evidence type="ECO:0000256" key="17">
    <source>
        <dbReference type="RuleBase" id="RU003874"/>
    </source>
</evidence>
<comment type="cofactor">
    <cofactor evidence="1">
        <name>Zn(2+)</name>
        <dbReference type="ChEBI" id="CHEBI:29105"/>
    </cofactor>
</comment>